<dbReference type="AlphaFoldDB" id="A0A6J4MV99"/>
<accession>A0A6J4MV99</accession>
<feature type="region of interest" description="Disordered" evidence="1">
    <location>
        <begin position="19"/>
        <end position="57"/>
    </location>
</feature>
<gene>
    <name evidence="2" type="ORF">AVDCRST_MAG68-5400</name>
</gene>
<dbReference type="EMBL" id="CADCTW010000240">
    <property type="protein sequence ID" value="CAA9369800.1"/>
    <property type="molecule type" value="Genomic_DNA"/>
</dbReference>
<proteinExistence type="predicted"/>
<sequence>MRYTILALLLCAACARHEPGADGAPASAEQAAPTNPAVQADSARSDVTGPNGPRTGG</sequence>
<reference evidence="2" key="1">
    <citation type="submission" date="2020-02" db="EMBL/GenBank/DDBJ databases">
        <authorList>
            <person name="Meier V. D."/>
        </authorList>
    </citation>
    <scope>NUCLEOTIDE SEQUENCE</scope>
    <source>
        <strain evidence="2">AVDCRST_MAG68</strain>
    </source>
</reference>
<protein>
    <submittedName>
        <fullName evidence="2">Uncharacterized protein</fullName>
    </submittedName>
</protein>
<name>A0A6J4MV99_9BACT</name>
<evidence type="ECO:0000313" key="2">
    <source>
        <dbReference type="EMBL" id="CAA9369800.1"/>
    </source>
</evidence>
<organism evidence="2">
    <name type="scientific">uncultured Gemmatimonadota bacterium</name>
    <dbReference type="NCBI Taxonomy" id="203437"/>
    <lineage>
        <taxon>Bacteria</taxon>
        <taxon>Pseudomonadati</taxon>
        <taxon>Gemmatimonadota</taxon>
        <taxon>environmental samples</taxon>
    </lineage>
</organism>
<evidence type="ECO:0000256" key="1">
    <source>
        <dbReference type="SAM" id="MobiDB-lite"/>
    </source>
</evidence>